<evidence type="ECO:0000256" key="5">
    <source>
        <dbReference type="ARBA" id="ARBA00022777"/>
    </source>
</evidence>
<protein>
    <recommendedName>
        <fullName evidence="1">ATP-polyphosphate phosphotransferase</fullName>
        <ecNumber evidence="1">2.7.4.1</ecNumber>
    </recommendedName>
</protein>
<evidence type="ECO:0000259" key="8">
    <source>
        <dbReference type="Pfam" id="PF13089"/>
    </source>
</evidence>
<dbReference type="EC" id="2.7.4.1" evidence="1"/>
<dbReference type="Pfam" id="PF17941">
    <property type="entry name" value="PP_kinase_C_1"/>
    <property type="match status" value="1"/>
</dbReference>
<dbReference type="Pfam" id="PF02503">
    <property type="entry name" value="PP_kinase"/>
    <property type="match status" value="1"/>
</dbReference>
<proteinExistence type="predicted"/>
<evidence type="ECO:0000259" key="9">
    <source>
        <dbReference type="Pfam" id="PF17941"/>
    </source>
</evidence>
<dbReference type="GO" id="GO:0009358">
    <property type="term" value="C:polyphosphate kinase complex"/>
    <property type="evidence" value="ECO:0007669"/>
    <property type="project" value="InterPro"/>
</dbReference>
<dbReference type="Proteomes" id="UP000251923">
    <property type="component" value="Unassembled WGS sequence"/>
</dbReference>
<evidence type="ECO:0000313" key="10">
    <source>
        <dbReference type="EMBL" id="RAV74670.1"/>
    </source>
</evidence>
<dbReference type="Gene3D" id="3.30.1840.10">
    <property type="entry name" value="Polyphosphate kinase middle domain"/>
    <property type="match status" value="1"/>
</dbReference>
<feature type="non-terminal residue" evidence="10">
    <location>
        <position position="362"/>
    </location>
</feature>
<dbReference type="InterPro" id="IPR036830">
    <property type="entry name" value="PP_kinase_middle_dom_sf"/>
</dbReference>
<evidence type="ECO:0000256" key="6">
    <source>
        <dbReference type="ARBA" id="ARBA00022840"/>
    </source>
</evidence>
<keyword evidence="5 10" id="KW-0418">Kinase</keyword>
<name>A0A329NV93_9LACT</name>
<evidence type="ECO:0000259" key="7">
    <source>
        <dbReference type="Pfam" id="PF02503"/>
    </source>
</evidence>
<evidence type="ECO:0000256" key="4">
    <source>
        <dbReference type="ARBA" id="ARBA00022741"/>
    </source>
</evidence>
<feature type="non-terminal residue" evidence="10">
    <location>
        <position position="1"/>
    </location>
</feature>
<dbReference type="GO" id="GO:0008976">
    <property type="term" value="F:polyphosphate kinase activity"/>
    <property type="evidence" value="ECO:0007669"/>
    <property type="project" value="UniProtKB-EC"/>
</dbReference>
<feature type="domain" description="Polyphosphate kinase C-terminal" evidence="9">
    <location>
        <begin position="280"/>
        <end position="362"/>
    </location>
</feature>
<feature type="domain" description="Polyphosphate kinase N-terminal" evidence="8">
    <location>
        <begin position="1"/>
        <end position="63"/>
    </location>
</feature>
<keyword evidence="2" id="KW-0597">Phosphoprotein</keyword>
<feature type="domain" description="Polyphosphate kinase middle" evidence="7">
    <location>
        <begin position="73"/>
        <end position="251"/>
    </location>
</feature>
<keyword evidence="6" id="KW-0067">ATP-binding</keyword>
<dbReference type="SUPFAM" id="SSF143724">
    <property type="entry name" value="PHP14-like"/>
    <property type="match status" value="1"/>
</dbReference>
<keyword evidence="4" id="KW-0547">Nucleotide-binding</keyword>
<dbReference type="GO" id="GO:0006799">
    <property type="term" value="P:polyphosphate biosynthetic process"/>
    <property type="evidence" value="ECO:0007669"/>
    <property type="project" value="InterPro"/>
</dbReference>
<dbReference type="InterPro" id="IPR024953">
    <property type="entry name" value="PP_kinase_middle"/>
</dbReference>
<dbReference type="InterPro" id="IPR036832">
    <property type="entry name" value="PPK_N_dom_sf"/>
</dbReference>
<dbReference type="InterPro" id="IPR025198">
    <property type="entry name" value="PPK_N_dom"/>
</dbReference>
<dbReference type="EMBL" id="QMHM01000113">
    <property type="protein sequence ID" value="RAV74670.1"/>
    <property type="molecule type" value="Genomic_DNA"/>
</dbReference>
<dbReference type="AlphaFoldDB" id="A0A329NV93"/>
<gene>
    <name evidence="10" type="ORF">DBT54_10275</name>
</gene>
<evidence type="ECO:0000256" key="3">
    <source>
        <dbReference type="ARBA" id="ARBA00022679"/>
    </source>
</evidence>
<dbReference type="PANTHER" id="PTHR30218">
    <property type="entry name" value="POLYPHOSPHATE KINASE"/>
    <property type="match status" value="1"/>
</dbReference>
<dbReference type="InterPro" id="IPR003414">
    <property type="entry name" value="PP_kinase"/>
</dbReference>
<sequence length="362" mass="40777">FYMVRVAGLRGQVRAGVDTLSQDGLTPAQQLDRLNAAANDLMHEQQRQWLTISKELREAGICVLRPGEVTPEEYSWLETRFLEQVFPVLTPLAIDPAHPFPFIPNLGFALALQLRRQTDGKLMDALLPIPTQVERFVRLPDREGHRDIHFLTLEDMIGLFLGRLFPGYEVIGQGAFRLLRDSDIEIEEEAEDLVRFFESALKRRRRGSVIRLKMQAKTPASLRDLVVSDLGVGDKELVLVDGLLGLAQTNQLIVDERPDLKFPPYNARFPERIRDHGGDCLAAIRSKDIIVHHPYESFDVVVQFIRQAAADPDVVAIKQTLYRTSKDSPVVQALIEAAEAGKSVTALVELKARFDEAANIVW</sequence>
<dbReference type="Pfam" id="PF13089">
    <property type="entry name" value="PP_kinase_N"/>
    <property type="match status" value="1"/>
</dbReference>
<evidence type="ECO:0000256" key="2">
    <source>
        <dbReference type="ARBA" id="ARBA00022553"/>
    </source>
</evidence>
<dbReference type="Gene3D" id="3.30.870.10">
    <property type="entry name" value="Endonuclease Chain A"/>
    <property type="match status" value="1"/>
</dbReference>
<dbReference type="InterPro" id="IPR041108">
    <property type="entry name" value="PP_kinase_C_1"/>
</dbReference>
<dbReference type="SUPFAM" id="SSF140356">
    <property type="entry name" value="PPK N-terminal domain-like"/>
    <property type="match status" value="1"/>
</dbReference>
<dbReference type="GO" id="GO:0005524">
    <property type="term" value="F:ATP binding"/>
    <property type="evidence" value="ECO:0007669"/>
    <property type="project" value="UniProtKB-KW"/>
</dbReference>
<organism evidence="10 11">
    <name type="scientific">Aerococcus urinae</name>
    <dbReference type="NCBI Taxonomy" id="1376"/>
    <lineage>
        <taxon>Bacteria</taxon>
        <taxon>Bacillati</taxon>
        <taxon>Bacillota</taxon>
        <taxon>Bacilli</taxon>
        <taxon>Lactobacillales</taxon>
        <taxon>Aerococcaceae</taxon>
        <taxon>Aerococcus</taxon>
    </lineage>
</organism>
<dbReference type="Gene3D" id="1.20.58.310">
    <property type="entry name" value="Polyphosphate kinase N-terminal domain"/>
    <property type="match status" value="1"/>
</dbReference>
<comment type="caution">
    <text evidence="10">The sequence shown here is derived from an EMBL/GenBank/DDBJ whole genome shotgun (WGS) entry which is preliminary data.</text>
</comment>
<reference evidence="10 11" key="1">
    <citation type="submission" date="2018-04" db="EMBL/GenBank/DDBJ databases">
        <title>Aerococcus urinae genomes.</title>
        <authorList>
            <person name="Hilt E."/>
            <person name="Gilbert N.M."/>
            <person name="Thomas-White K."/>
            <person name="Putonti C."/>
            <person name="Lewis A.L."/>
            <person name="Visck K.L."/>
            <person name="Wolfe A.J."/>
        </authorList>
    </citation>
    <scope>NUCLEOTIDE SEQUENCE [LARGE SCALE GENOMIC DNA]</scope>
    <source>
        <strain evidence="10 11">UMB7480</strain>
    </source>
</reference>
<keyword evidence="3" id="KW-0808">Transferase</keyword>
<dbReference type="SUPFAM" id="SSF56024">
    <property type="entry name" value="Phospholipase D/nuclease"/>
    <property type="match status" value="1"/>
</dbReference>
<accession>A0A329NV93</accession>
<evidence type="ECO:0000256" key="1">
    <source>
        <dbReference type="ARBA" id="ARBA00012960"/>
    </source>
</evidence>
<dbReference type="PANTHER" id="PTHR30218:SF0">
    <property type="entry name" value="POLYPHOSPHATE KINASE"/>
    <property type="match status" value="1"/>
</dbReference>
<evidence type="ECO:0000313" key="11">
    <source>
        <dbReference type="Proteomes" id="UP000251923"/>
    </source>
</evidence>